<evidence type="ECO:0000313" key="2">
    <source>
        <dbReference type="Proteomes" id="UP000019149"/>
    </source>
</evidence>
<dbReference type="RefSeq" id="XP_024347004.1">
    <property type="nucleotide sequence ID" value="XM_024498573.1"/>
</dbReference>
<dbReference type="OrthoDB" id="275011at2759"/>
<dbReference type="AlphaFoldDB" id="W6U3X2"/>
<dbReference type="Proteomes" id="UP000019149">
    <property type="component" value="Unassembled WGS sequence"/>
</dbReference>
<dbReference type="GeneID" id="36345039"/>
<proteinExistence type="predicted"/>
<name>W6U3X2_ECHGR</name>
<evidence type="ECO:0008006" key="3">
    <source>
        <dbReference type="Google" id="ProtNLM"/>
    </source>
</evidence>
<dbReference type="OMA" id="DESFMPN"/>
<dbReference type="KEGG" id="egl:EGR_09324"/>
<sequence>MEGGRFGEKRQVGAFDASFSPYCMVMSVASAASNFAHQIPGWLGTLAIDFDGKIVYSAGDLSDDTELAPKFLELARRLAEYMTLEGPSASQENPFKRLTIICSRYAYVMTVVGHVVYVVKRQLSLSDSFEDRRGVKSSHMPVNV</sequence>
<protein>
    <recommendedName>
        <fullName evidence="3">Late endosomal/lysosomal adaptor and MAPK and MTOR activator 4</fullName>
    </recommendedName>
</protein>
<gene>
    <name evidence="1" type="ORF">EGR_09324</name>
</gene>
<reference evidence="1 2" key="1">
    <citation type="journal article" date="2013" name="Nat. Genet.">
        <title>The genome of the hydatid tapeworm Echinococcus granulosus.</title>
        <authorList>
            <person name="Zheng H."/>
            <person name="Zhang W."/>
            <person name="Zhang L."/>
            <person name="Zhang Z."/>
            <person name="Li J."/>
            <person name="Lu G."/>
            <person name="Zhu Y."/>
            <person name="Wang Y."/>
            <person name="Huang Y."/>
            <person name="Liu J."/>
            <person name="Kang H."/>
            <person name="Chen J."/>
            <person name="Wang L."/>
            <person name="Chen A."/>
            <person name="Yu S."/>
            <person name="Gao Z."/>
            <person name="Jin L."/>
            <person name="Gu W."/>
            <person name="Wang Z."/>
            <person name="Zhao L."/>
            <person name="Shi B."/>
            <person name="Wen H."/>
            <person name="Lin R."/>
            <person name="Jones M.K."/>
            <person name="Brejova B."/>
            <person name="Vinar T."/>
            <person name="Zhao G."/>
            <person name="McManus D.P."/>
            <person name="Chen Z."/>
            <person name="Zhou Y."/>
            <person name="Wang S."/>
        </authorList>
    </citation>
    <scope>NUCLEOTIDE SEQUENCE [LARGE SCALE GENOMIC DNA]</scope>
</reference>
<accession>W6U3X2</accession>
<evidence type="ECO:0000313" key="1">
    <source>
        <dbReference type="EMBL" id="EUB55808.1"/>
    </source>
</evidence>
<dbReference type="STRING" id="6210.W6U3X2"/>
<keyword evidence="2" id="KW-1185">Reference proteome</keyword>
<organism evidence="1 2">
    <name type="scientific">Echinococcus granulosus</name>
    <name type="common">Hydatid tapeworm</name>
    <dbReference type="NCBI Taxonomy" id="6210"/>
    <lineage>
        <taxon>Eukaryota</taxon>
        <taxon>Metazoa</taxon>
        <taxon>Spiralia</taxon>
        <taxon>Lophotrochozoa</taxon>
        <taxon>Platyhelminthes</taxon>
        <taxon>Cestoda</taxon>
        <taxon>Eucestoda</taxon>
        <taxon>Cyclophyllidea</taxon>
        <taxon>Taeniidae</taxon>
        <taxon>Echinococcus</taxon>
        <taxon>Echinococcus granulosus group</taxon>
    </lineage>
</organism>
<dbReference type="EMBL" id="APAU02000143">
    <property type="protein sequence ID" value="EUB55808.1"/>
    <property type="molecule type" value="Genomic_DNA"/>
</dbReference>
<dbReference type="CTD" id="36345039"/>
<comment type="caution">
    <text evidence="1">The sequence shown here is derived from an EMBL/GenBank/DDBJ whole genome shotgun (WGS) entry which is preliminary data.</text>
</comment>